<dbReference type="AlphaFoldDB" id="A6DH95"/>
<keyword evidence="3" id="KW-1185">Reference proteome</keyword>
<dbReference type="PROSITE" id="PS51257">
    <property type="entry name" value="PROKAR_LIPOPROTEIN"/>
    <property type="match status" value="1"/>
</dbReference>
<gene>
    <name evidence="2" type="ORF">LNTAR_14217</name>
</gene>
<accession>A6DH95</accession>
<evidence type="ECO:0000313" key="3">
    <source>
        <dbReference type="Proteomes" id="UP000004947"/>
    </source>
</evidence>
<proteinExistence type="predicted"/>
<protein>
    <recommendedName>
        <fullName evidence="4">Lipoprotein</fullName>
    </recommendedName>
</protein>
<comment type="caution">
    <text evidence="2">The sequence shown here is derived from an EMBL/GenBank/DDBJ whole genome shotgun (WGS) entry which is preliminary data.</text>
</comment>
<evidence type="ECO:0000313" key="2">
    <source>
        <dbReference type="EMBL" id="EDM28978.1"/>
    </source>
</evidence>
<evidence type="ECO:0008006" key="4">
    <source>
        <dbReference type="Google" id="ProtNLM"/>
    </source>
</evidence>
<reference evidence="2 3" key="1">
    <citation type="journal article" date="2010" name="J. Bacteriol.">
        <title>Genome sequence of Lentisphaera araneosa HTCC2155T, the type species of the order Lentisphaerales in the phylum Lentisphaerae.</title>
        <authorList>
            <person name="Thrash J.C."/>
            <person name="Cho J.C."/>
            <person name="Vergin K.L."/>
            <person name="Morris R.M."/>
            <person name="Giovannoni S.J."/>
        </authorList>
    </citation>
    <scope>NUCLEOTIDE SEQUENCE [LARGE SCALE GENOMIC DNA]</scope>
    <source>
        <strain evidence="2 3">HTCC2155</strain>
    </source>
</reference>
<sequence length="163" mass="18684">MKKALITLLLAFIASSCQQVLIREYESPLSPQFFQQADCKKNEAGHYVYSKGSTEFILTQSTLKKLNSNKLEWSKSRTEILYPHQYLDIAVPYMLRDGMPKEDILALLGKVDRSGNRFMYYKLSNGSELILFKGTLNMPKGMKSITIQGLEYKDDFKLPALKK</sequence>
<dbReference type="STRING" id="313628.LNTAR_14217"/>
<feature type="signal peptide" evidence="1">
    <location>
        <begin position="1"/>
        <end position="19"/>
    </location>
</feature>
<feature type="chain" id="PRO_5002693942" description="Lipoprotein" evidence="1">
    <location>
        <begin position="20"/>
        <end position="163"/>
    </location>
</feature>
<organism evidence="2 3">
    <name type="scientific">Lentisphaera araneosa HTCC2155</name>
    <dbReference type="NCBI Taxonomy" id="313628"/>
    <lineage>
        <taxon>Bacteria</taxon>
        <taxon>Pseudomonadati</taxon>
        <taxon>Lentisphaerota</taxon>
        <taxon>Lentisphaeria</taxon>
        <taxon>Lentisphaerales</taxon>
        <taxon>Lentisphaeraceae</taxon>
        <taxon>Lentisphaera</taxon>
    </lineage>
</organism>
<name>A6DH95_9BACT</name>
<keyword evidence="1" id="KW-0732">Signal</keyword>
<evidence type="ECO:0000256" key="1">
    <source>
        <dbReference type="SAM" id="SignalP"/>
    </source>
</evidence>
<dbReference type="Proteomes" id="UP000004947">
    <property type="component" value="Unassembled WGS sequence"/>
</dbReference>
<dbReference type="RefSeq" id="WP_007277280.1">
    <property type="nucleotide sequence ID" value="NZ_ABCK01000003.1"/>
</dbReference>
<dbReference type="EMBL" id="ABCK01000003">
    <property type="protein sequence ID" value="EDM28978.1"/>
    <property type="molecule type" value="Genomic_DNA"/>
</dbReference>